<dbReference type="Proteomes" id="UP001063166">
    <property type="component" value="Unassembled WGS sequence"/>
</dbReference>
<sequence>MRPNKIDIHFARLCSAKAPRSARMTKLTSTTPPLNSLLSLPSSHFIPLKEFLPACSPPTTFDIYRPTGSSNGSSARLIVTCPLPRYSKS</sequence>
<comment type="caution">
    <text evidence="1">The sequence shown here is derived from an EMBL/GenBank/DDBJ whole genome shotgun (WGS) entry which is preliminary data.</text>
</comment>
<keyword evidence="2" id="KW-1185">Reference proteome</keyword>
<dbReference type="EMBL" id="BRPK01000002">
    <property type="protein sequence ID" value="GLB35409.1"/>
    <property type="molecule type" value="Genomic_DNA"/>
</dbReference>
<accession>A0A9P3UIF3</accession>
<organism evidence="1 2">
    <name type="scientific">Lyophyllum shimeji</name>
    <name type="common">Hon-shimeji</name>
    <name type="synonym">Tricholoma shimeji</name>
    <dbReference type="NCBI Taxonomy" id="47721"/>
    <lineage>
        <taxon>Eukaryota</taxon>
        <taxon>Fungi</taxon>
        <taxon>Dikarya</taxon>
        <taxon>Basidiomycota</taxon>
        <taxon>Agaricomycotina</taxon>
        <taxon>Agaricomycetes</taxon>
        <taxon>Agaricomycetidae</taxon>
        <taxon>Agaricales</taxon>
        <taxon>Tricholomatineae</taxon>
        <taxon>Lyophyllaceae</taxon>
        <taxon>Lyophyllum</taxon>
    </lineage>
</organism>
<name>A0A9P3UIF3_LYOSH</name>
<gene>
    <name evidence="1" type="ORF">LshimejAT787_0209740</name>
</gene>
<protein>
    <submittedName>
        <fullName evidence="1">Uncharacterized protein</fullName>
    </submittedName>
</protein>
<proteinExistence type="predicted"/>
<reference evidence="1" key="1">
    <citation type="submission" date="2022-07" db="EMBL/GenBank/DDBJ databases">
        <title>The genome of Lyophyllum shimeji provides insight into the initial evolution of ectomycorrhizal fungal genome.</title>
        <authorList>
            <person name="Kobayashi Y."/>
            <person name="Shibata T."/>
            <person name="Hirakawa H."/>
            <person name="Shigenobu S."/>
            <person name="Nishiyama T."/>
            <person name="Yamada A."/>
            <person name="Hasebe M."/>
            <person name="Kawaguchi M."/>
        </authorList>
    </citation>
    <scope>NUCLEOTIDE SEQUENCE</scope>
    <source>
        <strain evidence="1">AT787</strain>
    </source>
</reference>
<evidence type="ECO:0000313" key="1">
    <source>
        <dbReference type="EMBL" id="GLB35409.1"/>
    </source>
</evidence>
<evidence type="ECO:0000313" key="2">
    <source>
        <dbReference type="Proteomes" id="UP001063166"/>
    </source>
</evidence>
<dbReference type="AlphaFoldDB" id="A0A9P3UIF3"/>